<dbReference type="InterPro" id="IPR051921">
    <property type="entry name" value="ABC_osmolyte_uptake_ATP-bind"/>
</dbReference>
<dbReference type="PANTHER" id="PTHR43869:SF1">
    <property type="entry name" value="GLYCINE BETAINE_PROLINE BETAINE TRANSPORT SYSTEM ATP-BINDING PROTEIN PROV"/>
    <property type="match status" value="1"/>
</dbReference>
<dbReference type="InterPro" id="IPR027417">
    <property type="entry name" value="P-loop_NTPase"/>
</dbReference>
<dbReference type="PANTHER" id="PTHR43869">
    <property type="entry name" value="GLYCINE BETAINE/PROLINE BETAINE TRANSPORT SYSTEM ATP-BINDING PROTEIN PROV"/>
    <property type="match status" value="1"/>
</dbReference>
<dbReference type="SUPFAM" id="SSF52540">
    <property type="entry name" value="P-loop containing nucleoside triphosphate hydrolases"/>
    <property type="match status" value="1"/>
</dbReference>
<dbReference type="GO" id="GO:0005524">
    <property type="term" value="F:ATP binding"/>
    <property type="evidence" value="ECO:0007669"/>
    <property type="project" value="UniProtKB-KW"/>
</dbReference>
<accession>A0A645B559</accession>
<comment type="caution">
    <text evidence="1">The sequence shown here is derived from an EMBL/GenBank/DDBJ whole genome shotgun (WGS) entry which is preliminary data.</text>
</comment>
<proteinExistence type="predicted"/>
<organism evidence="1">
    <name type="scientific">bioreactor metagenome</name>
    <dbReference type="NCBI Taxonomy" id="1076179"/>
    <lineage>
        <taxon>unclassified sequences</taxon>
        <taxon>metagenomes</taxon>
        <taxon>ecological metagenomes</taxon>
    </lineage>
</organism>
<name>A0A645B559_9ZZZZ</name>
<dbReference type="AlphaFoldDB" id="A0A645B559"/>
<sequence>MVRKNLQEEVKRLFKTLNKTIVFVTHDIEEAFHMATRIVLLNKGTVEQEGTKEDLIFRPKNDYVASFFGTKQYGAYLNATKIKDVTIFENGEQFDNALPIIADENTLMDGIRLMTEFGVEKLNVFNSSNVFCGIFSLSCIYRHK</sequence>
<reference evidence="1" key="1">
    <citation type="submission" date="2019-08" db="EMBL/GenBank/DDBJ databases">
        <authorList>
            <person name="Kucharzyk K."/>
            <person name="Murdoch R.W."/>
            <person name="Higgins S."/>
            <person name="Loffler F."/>
        </authorList>
    </citation>
    <scope>NUCLEOTIDE SEQUENCE</scope>
</reference>
<gene>
    <name evidence="1" type="primary">opuCA_12</name>
    <name evidence="1" type="ORF">SDC9_107416</name>
</gene>
<protein>
    <submittedName>
        <fullName evidence="1">Glycine betaine/carnitine/choline transport ATP-binding protein OpuCA</fullName>
    </submittedName>
</protein>
<dbReference type="EMBL" id="VSSQ01017866">
    <property type="protein sequence ID" value="MPM60565.1"/>
    <property type="molecule type" value="Genomic_DNA"/>
</dbReference>
<evidence type="ECO:0000313" key="1">
    <source>
        <dbReference type="EMBL" id="MPM60565.1"/>
    </source>
</evidence>
<keyword evidence="1" id="KW-0067">ATP-binding</keyword>
<keyword evidence="1" id="KW-0547">Nucleotide-binding</keyword>
<dbReference type="Gene3D" id="3.40.50.300">
    <property type="entry name" value="P-loop containing nucleotide triphosphate hydrolases"/>
    <property type="match status" value="1"/>
</dbReference>